<dbReference type="InterPro" id="IPR011992">
    <property type="entry name" value="EF-hand-dom_pair"/>
</dbReference>
<dbReference type="Pfam" id="PF00018">
    <property type="entry name" value="SH3_1"/>
    <property type="match status" value="1"/>
</dbReference>
<keyword evidence="8" id="KW-0106">Calcium</keyword>
<dbReference type="InterPro" id="IPR001849">
    <property type="entry name" value="PH_domain"/>
</dbReference>
<feature type="region of interest" description="Disordered" evidence="23">
    <location>
        <begin position="474"/>
        <end position="493"/>
    </location>
</feature>
<evidence type="ECO:0000256" key="9">
    <source>
        <dbReference type="ARBA" id="ARBA00022843"/>
    </source>
</evidence>
<comment type="caution">
    <text evidence="30">The sequence shown here is derived from an EMBL/GenBank/DDBJ whole genome shotgun (WGS) entry which is preliminary data.</text>
</comment>
<dbReference type="GO" id="GO:0051209">
    <property type="term" value="P:release of sequestered calcium ion into cytosol"/>
    <property type="evidence" value="ECO:0007669"/>
    <property type="project" value="TreeGrafter"/>
</dbReference>
<dbReference type="InterPro" id="IPR000909">
    <property type="entry name" value="PLipase_C_PInositol-sp_X_dom"/>
</dbReference>
<keyword evidence="4 20" id="KW-0728">SH3 domain</keyword>
<dbReference type="InterPro" id="IPR017946">
    <property type="entry name" value="PLC-like_Pdiesterase_TIM-brl"/>
</dbReference>
<dbReference type="GO" id="GO:0009395">
    <property type="term" value="P:phospholipid catabolic process"/>
    <property type="evidence" value="ECO:0007669"/>
    <property type="project" value="InterPro"/>
</dbReference>
<gene>
    <name evidence="30" type="ORF">GDO78_022321</name>
</gene>
<dbReference type="FunFam" id="2.60.40.150:FF:000067">
    <property type="entry name" value="1-phosphatidylinositol 4,5-bisphosphate phosphodiesterase gamma"/>
    <property type="match status" value="1"/>
</dbReference>
<keyword evidence="21" id="KW-0378">Hydrolase</keyword>
<dbReference type="PROSITE" id="PS50002">
    <property type="entry name" value="SH3"/>
    <property type="match status" value="1"/>
</dbReference>
<dbReference type="GO" id="GO:0032587">
    <property type="term" value="C:ruffle membrane"/>
    <property type="evidence" value="ECO:0007669"/>
    <property type="project" value="TreeGrafter"/>
</dbReference>
<evidence type="ECO:0000256" key="6">
    <source>
        <dbReference type="ARBA" id="ARBA00022723"/>
    </source>
</evidence>
<keyword evidence="9" id="KW-0832">Ubl conjugation</keyword>
<dbReference type="Pfam" id="PF00387">
    <property type="entry name" value="PI-PLC-Y"/>
    <property type="match status" value="1"/>
</dbReference>
<dbReference type="InterPro" id="IPR016279">
    <property type="entry name" value="PLC-gamma"/>
</dbReference>
<evidence type="ECO:0000259" key="28">
    <source>
        <dbReference type="PROSITE" id="PS50008"/>
    </source>
</evidence>
<organism evidence="30 31">
    <name type="scientific">Eleutherodactylus coqui</name>
    <name type="common">Puerto Rican coqui</name>
    <dbReference type="NCBI Taxonomy" id="57060"/>
    <lineage>
        <taxon>Eukaryota</taxon>
        <taxon>Metazoa</taxon>
        <taxon>Chordata</taxon>
        <taxon>Craniata</taxon>
        <taxon>Vertebrata</taxon>
        <taxon>Euteleostomi</taxon>
        <taxon>Amphibia</taxon>
        <taxon>Batrachia</taxon>
        <taxon>Anura</taxon>
        <taxon>Neobatrachia</taxon>
        <taxon>Hyloidea</taxon>
        <taxon>Eleutherodactylidae</taxon>
        <taxon>Eleutherodactylinae</taxon>
        <taxon>Eleutherodactylus</taxon>
        <taxon>Eleutherodactylus</taxon>
    </lineage>
</organism>
<accession>A0A8J6EGM5</accession>
<evidence type="ECO:0000256" key="16">
    <source>
        <dbReference type="ARBA" id="ARBA00023674"/>
    </source>
</evidence>
<dbReference type="Pfam" id="PF00388">
    <property type="entry name" value="PI-PLC-X"/>
    <property type="match status" value="2"/>
</dbReference>
<feature type="domain" description="C2" evidence="27">
    <location>
        <begin position="934"/>
        <end position="1057"/>
    </location>
</feature>
<dbReference type="SMART" id="SM00252">
    <property type="entry name" value="SH2"/>
    <property type="match status" value="1"/>
</dbReference>
<dbReference type="Gene3D" id="2.60.40.150">
    <property type="entry name" value="C2 domain"/>
    <property type="match status" value="1"/>
</dbReference>
<dbReference type="SUPFAM" id="SSF50044">
    <property type="entry name" value="SH3-domain"/>
    <property type="match status" value="1"/>
</dbReference>
<dbReference type="InterPro" id="IPR036860">
    <property type="entry name" value="SH2_dom_sf"/>
</dbReference>
<dbReference type="FunFam" id="3.20.20.190:FF:000007">
    <property type="entry name" value="1-phosphatidylinositol 4,5-bisphosphate phosphodiesterase gamma"/>
    <property type="match status" value="1"/>
</dbReference>
<dbReference type="SUPFAM" id="SSF49562">
    <property type="entry name" value="C2 domain (Calcium/lipid-binding domain, CaLB)"/>
    <property type="match status" value="1"/>
</dbReference>
<dbReference type="PANTHER" id="PTHR10336">
    <property type="entry name" value="PHOSPHOINOSITIDE-SPECIFIC PHOSPHOLIPASE C FAMILY PROTEIN"/>
    <property type="match status" value="1"/>
</dbReference>
<evidence type="ECO:0000256" key="11">
    <source>
        <dbReference type="ARBA" id="ARBA00022990"/>
    </source>
</evidence>
<evidence type="ECO:0000256" key="23">
    <source>
        <dbReference type="SAM" id="MobiDB-lite"/>
    </source>
</evidence>
<dbReference type="SMART" id="SM00239">
    <property type="entry name" value="C2"/>
    <property type="match status" value="1"/>
</dbReference>
<evidence type="ECO:0000256" key="20">
    <source>
        <dbReference type="PROSITE-ProRule" id="PRU00192"/>
    </source>
</evidence>
<evidence type="ECO:0000256" key="15">
    <source>
        <dbReference type="ARBA" id="ARBA00023273"/>
    </source>
</evidence>
<feature type="domain" description="PH" evidence="26">
    <location>
        <begin position="439"/>
        <end position="794"/>
    </location>
</feature>
<dbReference type="GO" id="GO:0005509">
    <property type="term" value="F:calcium ion binding"/>
    <property type="evidence" value="ECO:0007669"/>
    <property type="project" value="InterPro"/>
</dbReference>
<dbReference type="GO" id="GO:0010634">
    <property type="term" value="P:positive regulation of epithelial cell migration"/>
    <property type="evidence" value="ECO:0007669"/>
    <property type="project" value="TreeGrafter"/>
</dbReference>
<evidence type="ECO:0000259" key="25">
    <source>
        <dbReference type="PROSITE" id="PS50002"/>
    </source>
</evidence>
<evidence type="ECO:0000256" key="3">
    <source>
        <dbReference type="ARBA" id="ARBA00004510"/>
    </source>
</evidence>
<dbReference type="FunFam" id="3.20.20.190:FF:000113">
    <property type="match status" value="1"/>
</dbReference>
<dbReference type="CDD" id="cd09932">
    <property type="entry name" value="SH2_C-SH2_PLC_gamma_like"/>
    <property type="match status" value="1"/>
</dbReference>
<dbReference type="Pfam" id="PF23583">
    <property type="entry name" value="EF_HAND_2_PLCG"/>
    <property type="match status" value="1"/>
</dbReference>
<comment type="catalytic activity">
    <reaction evidence="16">
        <text>a 1,2-diacyl-sn-glycero-3-phospho-(1D-myo-inositol-4,5-bisphosphate) + H2O = 1D-myo-inositol 1,4,5-trisphosphate + a 1,2-diacyl-sn-glycerol + H(+)</text>
        <dbReference type="Rhea" id="RHEA:33179"/>
        <dbReference type="ChEBI" id="CHEBI:15377"/>
        <dbReference type="ChEBI" id="CHEBI:15378"/>
        <dbReference type="ChEBI" id="CHEBI:17815"/>
        <dbReference type="ChEBI" id="CHEBI:58456"/>
        <dbReference type="ChEBI" id="CHEBI:203600"/>
        <dbReference type="EC" id="3.1.4.11"/>
    </reaction>
    <physiologicalReaction direction="left-to-right" evidence="16">
        <dbReference type="Rhea" id="RHEA:33180"/>
    </physiologicalReaction>
</comment>
<dbReference type="PROSITE" id="PS50004">
    <property type="entry name" value="C2"/>
    <property type="match status" value="1"/>
</dbReference>
<dbReference type="OrthoDB" id="269822at2759"/>
<dbReference type="Gene3D" id="3.20.20.190">
    <property type="entry name" value="Phosphatidylinositol (PI) phosphodiesterase"/>
    <property type="match status" value="3"/>
</dbReference>
<reference evidence="30" key="1">
    <citation type="thesis" date="2020" institute="ProQuest LLC" country="789 East Eisenhower Parkway, Ann Arbor, MI, USA">
        <title>Comparative Genomics and Chromosome Evolution.</title>
        <authorList>
            <person name="Mudd A.B."/>
        </authorList>
    </citation>
    <scope>NUCLEOTIDE SEQUENCE</scope>
    <source>
        <strain evidence="30">HN-11 Male</strain>
        <tissue evidence="30">Kidney and liver</tissue>
    </source>
</reference>
<keyword evidence="22" id="KW-0175">Coiled coil</keyword>
<dbReference type="InterPro" id="IPR035892">
    <property type="entry name" value="C2_domain_sf"/>
</dbReference>
<dbReference type="GO" id="GO:0030027">
    <property type="term" value="C:lamellipodium"/>
    <property type="evidence" value="ECO:0007669"/>
    <property type="project" value="UniProtKB-SubCell"/>
</dbReference>
<dbReference type="SUPFAM" id="SSF55550">
    <property type="entry name" value="SH2 domain"/>
    <property type="match status" value="2"/>
</dbReference>
<evidence type="ECO:0000256" key="21">
    <source>
        <dbReference type="RuleBase" id="RU361133"/>
    </source>
</evidence>
<dbReference type="SUPFAM" id="SSF47473">
    <property type="entry name" value="EF-hand"/>
    <property type="match status" value="1"/>
</dbReference>
<dbReference type="PROSITE" id="PS50001">
    <property type="entry name" value="SH2"/>
    <property type="match status" value="1"/>
</dbReference>
<dbReference type="PROSITE" id="PS50222">
    <property type="entry name" value="EF_HAND_2"/>
    <property type="match status" value="1"/>
</dbReference>
<evidence type="ECO:0000256" key="17">
    <source>
        <dbReference type="ARBA" id="ARBA00023726"/>
    </source>
</evidence>
<dbReference type="AlphaFoldDB" id="A0A8J6EGM5"/>
<evidence type="ECO:0000259" key="24">
    <source>
        <dbReference type="PROSITE" id="PS50001"/>
    </source>
</evidence>
<dbReference type="Pfam" id="PF00168">
    <property type="entry name" value="C2"/>
    <property type="match status" value="1"/>
</dbReference>
<feature type="domain" description="PI-PLC Y-box" evidence="28">
    <location>
        <begin position="816"/>
        <end position="933"/>
    </location>
</feature>
<dbReference type="SMART" id="SM00233">
    <property type="entry name" value="PH"/>
    <property type="match status" value="2"/>
</dbReference>
<dbReference type="Gene3D" id="2.30.30.40">
    <property type="entry name" value="SH3 Domains"/>
    <property type="match status" value="1"/>
</dbReference>
<evidence type="ECO:0000256" key="7">
    <source>
        <dbReference type="ARBA" id="ARBA00022737"/>
    </source>
</evidence>
<dbReference type="InterPro" id="IPR001192">
    <property type="entry name" value="PI-PLC_fam"/>
</dbReference>
<dbReference type="GO" id="GO:0005737">
    <property type="term" value="C:cytoplasm"/>
    <property type="evidence" value="ECO:0007669"/>
    <property type="project" value="UniProtKB-ARBA"/>
</dbReference>
<comment type="cofactor">
    <cofactor evidence="1">
        <name>Ca(2+)</name>
        <dbReference type="ChEBI" id="CHEBI:29108"/>
    </cofactor>
</comment>
<dbReference type="Gene3D" id="2.30.29.30">
    <property type="entry name" value="Pleckstrin-homology domain (PH domain)/Phosphotyrosine-binding domain (PTB)"/>
    <property type="match status" value="1"/>
</dbReference>
<keyword evidence="15" id="KW-0966">Cell projection</keyword>
<keyword evidence="12 19" id="KW-0727">SH2 domain</keyword>
<dbReference type="Gene3D" id="3.30.505.10">
    <property type="entry name" value="SH2 domain"/>
    <property type="match status" value="2"/>
</dbReference>
<comment type="subcellular location">
    <subcellularLocation>
        <location evidence="3">Cell projection</location>
        <location evidence="3">Lamellipodium</location>
    </subcellularLocation>
    <subcellularLocation>
        <location evidence="2">Cell projection</location>
        <location evidence="2">Ruffle</location>
    </subcellularLocation>
</comment>
<name>A0A8J6EGM5_ELECQ</name>
<keyword evidence="13 21" id="KW-0443">Lipid metabolism</keyword>
<sequence>MSGCRMANMNGFLEDPRMETGDINRIMRHLETGTVLTLFYQKKSQRPERRTFQLKLDTRQVIWFRTPEKVEGEIDIREIKEIRPGKNSRDFERYPEDARKVDASLCFIVLYGVDFRLKTISVAAFSEEEVTLWISGLTWALTDTLKSPAPLQVERWLRKQFEAVDRAKDGSVTLKDLKTLLPQVNYRVPNMRFLRDKLQIIEQLELSFPLRNVDRPSLCQISLYDFQRFLQFDQKEAWASDLGKVREFLCRYLRDTDVEMSEPVLQLDEFLAYLFSKENSVMDSKYESVAPEEMNYPLAQYWISSSHNTYLTGDQFSSESSLEAYSRCLRIGCRCIERPIKFLDVLHTIKENAFITSEYPVILSIEDHCSVMQQRNMAYYFKKVFGDMLLTKPVDINADELPSPNQLKKKILIKHKKLVEGNLYEEVSTASYSENDISNSIKNGILYLEDPIDHTWSPHYFVLTSNKIYYSEETSRYQSNEDEEESEPKEEMNNNELHFSEKWFHGKLGGGRDGRHIAEKLLHEYCTETGGKDGTFLVRESETFVGDYTLSFCLTRLQAEHMLMRVPRDGAFLVRRRSEPNSYAISFRAEGKIKHCRIQQEGRLFMLGSSAEFESLVDLVSYYEKHPLYRKMKLRYPINEEALEKMGTACMVKALYDYKAQREDELSFCKQAIIHNVDKQDGGWWRGDYGGKKQLWFPANYVEEINATVTPEQEDTTLFFGQSAENSPLGNFLKGFIDVPSCHIVLSKEGRSPRPYMFTIHSQQMSHPSQALDVAADSLEELNDWIAKIREATQNADARMQEGKIMERRKKIALELSELVVYCRPVPFDEEKIGTEKVCYRDMSSFPETKAEKYASRSKGKRFLQYNRRQLSRVYPKGQRLDSSNYDPLSMWICGSQLVALNFQTPDKPMQLNQALFMLGGQSGYVLQPDIMRDDFFDPFDKSSLKIVEPITVQIQILGARHLPKNGRSIVCPFVEVEVCGSEYDNSKNKSDVVADNGLNPVWIMKEFLFDITNPEFSFLRFVVYEEDMFSDPNFLAQATFPVKALKTGYRSVPLRNSYSEELELAALLVHIEIVNTKEEDDENLYTSIQQLRDRANELSSQVSSYERANNCDSRYQQRLDELRAAQERLLELTEVRNRKLMEKKRRDRQLANKRN</sequence>
<dbReference type="FunFam" id="2.30.30.40:FF:000051">
    <property type="entry name" value="1-phosphatidylinositol 4,5-bisphosphate phosphodiesterase gamma"/>
    <property type="match status" value="1"/>
</dbReference>
<dbReference type="InterPro" id="IPR035023">
    <property type="entry name" value="PLC-gamma_C-SH2"/>
</dbReference>
<dbReference type="GO" id="GO:0046488">
    <property type="term" value="P:phosphatidylinositol metabolic process"/>
    <property type="evidence" value="ECO:0007669"/>
    <property type="project" value="TreeGrafter"/>
</dbReference>
<dbReference type="InterPro" id="IPR056586">
    <property type="entry name" value="EF-hand_PLCG1"/>
</dbReference>
<dbReference type="SMART" id="SM00326">
    <property type="entry name" value="SH3"/>
    <property type="match status" value="1"/>
</dbReference>
<evidence type="ECO:0000256" key="13">
    <source>
        <dbReference type="ARBA" id="ARBA00023098"/>
    </source>
</evidence>
<dbReference type="CDD" id="cd11825">
    <property type="entry name" value="SH3_PLCgamma"/>
    <property type="match status" value="1"/>
</dbReference>
<feature type="domain" description="EF-hand" evidence="29">
    <location>
        <begin position="152"/>
        <end position="187"/>
    </location>
</feature>
<dbReference type="InterPro" id="IPR000008">
    <property type="entry name" value="C2_dom"/>
</dbReference>
<keyword evidence="10 21" id="KW-0442">Lipid degradation</keyword>
<dbReference type="CDD" id="cd13362">
    <property type="entry name" value="PH_PLC_gamma"/>
    <property type="match status" value="1"/>
</dbReference>
<dbReference type="Pfam" id="PF23329">
    <property type="entry name" value="EF_HAND_1_PLCG"/>
    <property type="match status" value="1"/>
</dbReference>
<dbReference type="PROSITE" id="PS50007">
    <property type="entry name" value="PIPLC_X_DOMAIN"/>
    <property type="match status" value="1"/>
</dbReference>
<dbReference type="GO" id="GO:0004435">
    <property type="term" value="F:phosphatidylinositol-4,5-bisphosphate phospholipase C activity"/>
    <property type="evidence" value="ECO:0007669"/>
    <property type="project" value="UniProtKB-EC"/>
</dbReference>
<dbReference type="PIRSF" id="PIRSF000952">
    <property type="entry name" value="PLC-gamma"/>
    <property type="match status" value="1"/>
</dbReference>
<keyword evidence="7" id="KW-0677">Repeat</keyword>
<dbReference type="InterPro" id="IPR000980">
    <property type="entry name" value="SH2"/>
</dbReference>
<feature type="coiled-coil region" evidence="22">
    <location>
        <begin position="1089"/>
        <end position="1136"/>
    </location>
</feature>
<evidence type="ECO:0000256" key="2">
    <source>
        <dbReference type="ARBA" id="ARBA00004466"/>
    </source>
</evidence>
<keyword evidence="31" id="KW-1185">Reference proteome</keyword>
<dbReference type="InterPro" id="IPR036028">
    <property type="entry name" value="SH3-like_dom_sf"/>
</dbReference>
<dbReference type="FunFam" id="2.30.29.30:FF:000155">
    <property type="entry name" value="1-phosphatidylinositol 4,5-bisphosphate phosphodiesterase gamma"/>
    <property type="match status" value="1"/>
</dbReference>
<dbReference type="EMBL" id="WNTK01000802">
    <property type="protein sequence ID" value="KAG9468615.1"/>
    <property type="molecule type" value="Genomic_DNA"/>
</dbReference>
<dbReference type="InterPro" id="IPR057061">
    <property type="entry name" value="PLCG_EF-hand_2"/>
</dbReference>
<feature type="domain" description="SH2" evidence="24">
    <location>
        <begin position="503"/>
        <end position="638"/>
    </location>
</feature>
<dbReference type="PRINTS" id="PR00390">
    <property type="entry name" value="PHPHLIPASEC"/>
</dbReference>
<dbReference type="SUPFAM" id="SSF51695">
    <property type="entry name" value="PLC-like phosphodiesterases"/>
    <property type="match status" value="1"/>
</dbReference>
<dbReference type="Proteomes" id="UP000770717">
    <property type="component" value="Unassembled WGS sequence"/>
</dbReference>
<evidence type="ECO:0000256" key="12">
    <source>
        <dbReference type="ARBA" id="ARBA00022999"/>
    </source>
</evidence>
<evidence type="ECO:0000256" key="8">
    <source>
        <dbReference type="ARBA" id="ARBA00022837"/>
    </source>
</evidence>
<dbReference type="FunFam" id="3.30.505.10:FF:000009">
    <property type="entry name" value="1-phosphatidylinositol 4,5-bisphosphate phosphodiesterase gamma"/>
    <property type="match status" value="1"/>
</dbReference>
<dbReference type="GO" id="GO:0048015">
    <property type="term" value="P:phosphatidylinositol-mediated signaling"/>
    <property type="evidence" value="ECO:0007669"/>
    <property type="project" value="TreeGrafter"/>
</dbReference>
<dbReference type="PANTHER" id="PTHR10336:SF79">
    <property type="entry name" value="1-PHOSPHATIDYLINOSITOL 4,5-BISPHOSPHATE PHOSPHODIESTERASE GAMMA"/>
    <property type="match status" value="1"/>
</dbReference>
<dbReference type="Pfam" id="PF00017">
    <property type="entry name" value="SH2"/>
    <property type="match status" value="2"/>
</dbReference>
<dbReference type="SUPFAM" id="SSF50729">
    <property type="entry name" value="PH domain-like"/>
    <property type="match status" value="2"/>
</dbReference>
<dbReference type="PROSITE" id="PS50003">
    <property type="entry name" value="PH_DOMAIN"/>
    <property type="match status" value="2"/>
</dbReference>
<evidence type="ECO:0000256" key="22">
    <source>
        <dbReference type="SAM" id="Coils"/>
    </source>
</evidence>
<dbReference type="InterPro" id="IPR001711">
    <property type="entry name" value="PLipase_C_Pinositol-sp_Y"/>
</dbReference>
<dbReference type="Pfam" id="PF00169">
    <property type="entry name" value="PH"/>
    <property type="match status" value="1"/>
</dbReference>
<dbReference type="EC" id="3.1.4.11" evidence="21"/>
<keyword evidence="6" id="KW-0479">Metal-binding</keyword>
<comment type="catalytic activity">
    <reaction evidence="17">
        <text>a 1,2-diacyl-sn-glycero-3-phospho-(1D-myo-inositol) + H2O = 1D-myo-inositol 1-phosphate + a 1,2-diacyl-sn-glycerol + H(+)</text>
        <dbReference type="Rhea" id="RHEA:43484"/>
        <dbReference type="ChEBI" id="CHEBI:15377"/>
        <dbReference type="ChEBI" id="CHEBI:15378"/>
        <dbReference type="ChEBI" id="CHEBI:17815"/>
        <dbReference type="ChEBI" id="CHEBI:57880"/>
        <dbReference type="ChEBI" id="CHEBI:58433"/>
    </reaction>
    <physiologicalReaction direction="left-to-right" evidence="17">
        <dbReference type="Rhea" id="RHEA:43485"/>
    </physiologicalReaction>
</comment>
<feature type="domain" description="PH" evidence="26">
    <location>
        <begin position="28"/>
        <end position="142"/>
    </location>
</feature>
<keyword evidence="14" id="KW-0807">Transducer</keyword>
<evidence type="ECO:0000256" key="10">
    <source>
        <dbReference type="ARBA" id="ARBA00022963"/>
    </source>
</evidence>
<dbReference type="SMART" id="SM00148">
    <property type="entry name" value="PLCXc"/>
    <property type="match status" value="1"/>
</dbReference>
<dbReference type="InterPro" id="IPR002048">
    <property type="entry name" value="EF_hand_dom"/>
</dbReference>
<evidence type="ECO:0000256" key="4">
    <source>
        <dbReference type="ARBA" id="ARBA00022443"/>
    </source>
</evidence>
<evidence type="ECO:0000313" key="30">
    <source>
        <dbReference type="EMBL" id="KAG9468615.1"/>
    </source>
</evidence>
<dbReference type="CDD" id="cd00275">
    <property type="entry name" value="C2_PLC_like"/>
    <property type="match status" value="1"/>
</dbReference>
<protein>
    <recommendedName>
        <fullName evidence="21">Phosphoinositide phospholipase C</fullName>
        <ecNumber evidence="21">3.1.4.11</ecNumber>
    </recommendedName>
</protein>
<dbReference type="InterPro" id="IPR001452">
    <property type="entry name" value="SH3_domain"/>
</dbReference>
<evidence type="ECO:0000259" key="29">
    <source>
        <dbReference type="PROSITE" id="PS50222"/>
    </source>
</evidence>
<evidence type="ECO:0000256" key="18">
    <source>
        <dbReference type="ARBA" id="ARBA00053042"/>
    </source>
</evidence>
<evidence type="ECO:0000256" key="19">
    <source>
        <dbReference type="PROSITE-ProRule" id="PRU00191"/>
    </source>
</evidence>
<feature type="domain" description="SH3" evidence="25">
    <location>
        <begin position="647"/>
        <end position="707"/>
    </location>
</feature>
<dbReference type="PRINTS" id="PR00452">
    <property type="entry name" value="SH3DOMAIN"/>
</dbReference>
<evidence type="ECO:0000259" key="26">
    <source>
        <dbReference type="PROSITE" id="PS50003"/>
    </source>
</evidence>
<keyword evidence="11" id="KW-0007">Acetylation</keyword>
<evidence type="ECO:0000256" key="14">
    <source>
        <dbReference type="ARBA" id="ARBA00023224"/>
    </source>
</evidence>
<keyword evidence="5" id="KW-0597">Phosphoprotein</keyword>
<dbReference type="SMART" id="SM00149">
    <property type="entry name" value="PLCYc"/>
    <property type="match status" value="1"/>
</dbReference>
<comment type="function">
    <text evidence="18">Mediates the production of the second messenger molecules diacylglycerol (DAG) and inositol 1,4,5-trisphosphate (IP3). Plays an important role in the regulation of intracellular signaling cascades. Becomes activated in response to ligand-mediated activation of receptor-type tyrosine kinases, such as PDGFRA, PDGFRB, EGFR, FGFR1, FGFR2, FGFR3 and FGFR4. Plays a role in actin reorganization and cell migration. Guanine nucleotide exchange factor that binds the GTPase DNM1 and catalyzes the dissociation of GDP, allowing a GTP molecule to bind in its place, therefore enhancing DNM1-dependent endocytosis.</text>
</comment>
<evidence type="ECO:0000313" key="31">
    <source>
        <dbReference type="Proteomes" id="UP000770717"/>
    </source>
</evidence>
<evidence type="ECO:0000256" key="5">
    <source>
        <dbReference type="ARBA" id="ARBA00022553"/>
    </source>
</evidence>
<evidence type="ECO:0000259" key="27">
    <source>
        <dbReference type="PROSITE" id="PS50004"/>
    </source>
</evidence>
<evidence type="ECO:0000256" key="1">
    <source>
        <dbReference type="ARBA" id="ARBA00001913"/>
    </source>
</evidence>
<proteinExistence type="predicted"/>
<dbReference type="InterPro" id="IPR011993">
    <property type="entry name" value="PH-like_dom_sf"/>
</dbReference>
<dbReference type="PRINTS" id="PR00401">
    <property type="entry name" value="SH2DOMAIN"/>
</dbReference>
<dbReference type="PROSITE" id="PS50008">
    <property type="entry name" value="PIPLC_Y_DOMAIN"/>
    <property type="match status" value="1"/>
</dbReference>